<keyword evidence="2" id="KW-1185">Reference proteome</keyword>
<reference evidence="2" key="1">
    <citation type="submission" date="2016-10" db="EMBL/GenBank/DDBJ databases">
        <authorList>
            <person name="Varghese N."/>
            <person name="Submissions S."/>
        </authorList>
    </citation>
    <scope>NUCLEOTIDE SEQUENCE [LARGE SCALE GENOMIC DNA]</scope>
    <source>
        <strain evidence="2">DSM 17934</strain>
    </source>
</reference>
<dbReference type="Proteomes" id="UP000199702">
    <property type="component" value="Unassembled WGS sequence"/>
</dbReference>
<evidence type="ECO:0000313" key="2">
    <source>
        <dbReference type="Proteomes" id="UP000199702"/>
    </source>
</evidence>
<protein>
    <submittedName>
        <fullName evidence="1">Uncharacterized protein</fullName>
    </submittedName>
</protein>
<sequence length="77" mass="9291">MLVDNHNSKMEYPPLYLVVKYTDIHAKEIEKTFVLHLAWNFMSNPNTKESELAKFRFEIVEANDKISYNSSFKYWWV</sequence>
<dbReference type="EMBL" id="FNYA01000006">
    <property type="protein sequence ID" value="SEJ14062.1"/>
    <property type="molecule type" value="Genomic_DNA"/>
</dbReference>
<name>A0A1H6WNK8_9FLAO</name>
<dbReference type="RefSeq" id="WP_091314077.1">
    <property type="nucleotide sequence ID" value="NZ_CBCSJU010000001.1"/>
</dbReference>
<evidence type="ECO:0000313" key="1">
    <source>
        <dbReference type="EMBL" id="SEJ14062.1"/>
    </source>
</evidence>
<dbReference type="STRING" id="402734.SAMN05660918_2509"/>
<proteinExistence type="predicted"/>
<gene>
    <name evidence="1" type="ORF">SAMN05660918_2509</name>
</gene>
<organism evidence="1 2">
    <name type="scientific">Flavobacterium terrigena</name>
    <dbReference type="NCBI Taxonomy" id="402734"/>
    <lineage>
        <taxon>Bacteria</taxon>
        <taxon>Pseudomonadati</taxon>
        <taxon>Bacteroidota</taxon>
        <taxon>Flavobacteriia</taxon>
        <taxon>Flavobacteriales</taxon>
        <taxon>Flavobacteriaceae</taxon>
        <taxon>Flavobacterium</taxon>
    </lineage>
</organism>
<accession>A0A1H6WNK8</accession>
<dbReference type="OrthoDB" id="1494837at2"/>
<dbReference type="AlphaFoldDB" id="A0A1H6WNK8"/>